<evidence type="ECO:0000313" key="2">
    <source>
        <dbReference type="EMBL" id="CAJ0809628.1"/>
    </source>
</evidence>
<name>A0ABM9JZV0_9RALS</name>
<evidence type="ECO:0000313" key="3">
    <source>
        <dbReference type="Proteomes" id="UP001189813"/>
    </source>
</evidence>
<comment type="caution">
    <text evidence="2">The sequence shown here is derived from an EMBL/GenBank/DDBJ whole genome shotgun (WGS) entry which is preliminary data.</text>
</comment>
<organism evidence="2 3">
    <name type="scientific">Ralstonia psammae</name>
    <dbReference type="NCBI Taxonomy" id="3058598"/>
    <lineage>
        <taxon>Bacteria</taxon>
        <taxon>Pseudomonadati</taxon>
        <taxon>Pseudomonadota</taxon>
        <taxon>Betaproteobacteria</taxon>
        <taxon>Burkholderiales</taxon>
        <taxon>Burkholderiaceae</taxon>
        <taxon>Ralstonia</taxon>
    </lineage>
</organism>
<gene>
    <name evidence="2" type="ORF">LMG19083_04980</name>
</gene>
<proteinExistence type="predicted"/>
<feature type="compositionally biased region" description="Basic residues" evidence="1">
    <location>
        <begin position="31"/>
        <end position="41"/>
    </location>
</feature>
<keyword evidence="3" id="KW-1185">Reference proteome</keyword>
<dbReference type="Proteomes" id="UP001189813">
    <property type="component" value="Unassembled WGS sequence"/>
</dbReference>
<evidence type="ECO:0000256" key="1">
    <source>
        <dbReference type="SAM" id="MobiDB-lite"/>
    </source>
</evidence>
<accession>A0ABM9JZV0</accession>
<evidence type="ECO:0008006" key="4">
    <source>
        <dbReference type="Google" id="ProtNLM"/>
    </source>
</evidence>
<dbReference type="EMBL" id="CATZBU010000030">
    <property type="protein sequence ID" value="CAJ0809628.1"/>
    <property type="molecule type" value="Genomic_DNA"/>
</dbReference>
<reference evidence="2 3" key="1">
    <citation type="submission" date="2023-07" db="EMBL/GenBank/DDBJ databases">
        <authorList>
            <person name="Peeters C."/>
        </authorList>
    </citation>
    <scope>NUCLEOTIDE SEQUENCE [LARGE SCALE GENOMIC DNA]</scope>
    <source>
        <strain evidence="2 3">LMG 19083</strain>
    </source>
</reference>
<feature type="region of interest" description="Disordered" evidence="1">
    <location>
        <begin position="22"/>
        <end position="41"/>
    </location>
</feature>
<protein>
    <recommendedName>
        <fullName evidence="4">Transmembrane protein</fullName>
    </recommendedName>
</protein>
<sequence>MLCFLVLGLVSVVHPLFHPLPGTKQGWTKPSQKKPKKQLHI</sequence>